<comment type="caution">
    <text evidence="4">The sequence shown here is derived from an EMBL/GenBank/DDBJ whole genome shotgun (WGS) entry which is preliminary data.</text>
</comment>
<name>A0ABU9XLJ5_9BACI</name>
<dbReference type="RefSeq" id="WP_345825193.1">
    <property type="nucleotide sequence ID" value="NZ_JBDIML010000003.1"/>
</dbReference>
<feature type="transmembrane region" description="Helical" evidence="2">
    <location>
        <begin position="466"/>
        <end position="486"/>
    </location>
</feature>
<organism evidence="4 5">
    <name type="scientific">Ornithinibacillus xuwenensis</name>
    <dbReference type="NCBI Taxonomy" id="3144668"/>
    <lineage>
        <taxon>Bacteria</taxon>
        <taxon>Bacillati</taxon>
        <taxon>Bacillota</taxon>
        <taxon>Bacilli</taxon>
        <taxon>Bacillales</taxon>
        <taxon>Bacillaceae</taxon>
        <taxon>Ornithinibacillus</taxon>
    </lineage>
</organism>
<evidence type="ECO:0000313" key="4">
    <source>
        <dbReference type="EMBL" id="MEN2767727.1"/>
    </source>
</evidence>
<keyword evidence="1" id="KW-0175">Coiled coil</keyword>
<dbReference type="PANTHER" id="PTHR41259:SF1">
    <property type="entry name" value="DOUBLE-STRAND BREAK REPAIR RAD50 ATPASE, PUTATIVE-RELATED"/>
    <property type="match status" value="1"/>
</dbReference>
<feature type="coiled-coil region" evidence="1">
    <location>
        <begin position="182"/>
        <end position="233"/>
    </location>
</feature>
<dbReference type="InterPro" id="IPR027417">
    <property type="entry name" value="P-loop_NTPase"/>
</dbReference>
<accession>A0ABU9XLJ5</accession>
<evidence type="ECO:0000259" key="3">
    <source>
        <dbReference type="Pfam" id="PF13514"/>
    </source>
</evidence>
<feature type="transmembrane region" description="Helical" evidence="2">
    <location>
        <begin position="492"/>
        <end position="510"/>
    </location>
</feature>
<reference evidence="4 5" key="1">
    <citation type="submission" date="2024-05" db="EMBL/GenBank/DDBJ databases">
        <authorList>
            <person name="Haq I."/>
            <person name="Ullah Z."/>
            <person name="Ahmad R."/>
            <person name="Li M."/>
            <person name="Tong Y."/>
        </authorList>
    </citation>
    <scope>NUCLEOTIDE SEQUENCE [LARGE SCALE GENOMIC DNA]</scope>
    <source>
        <strain evidence="4 5">16A2E</strain>
    </source>
</reference>
<dbReference type="PANTHER" id="PTHR41259">
    <property type="entry name" value="DOUBLE-STRAND BREAK REPAIR RAD50 ATPASE, PUTATIVE-RELATED"/>
    <property type="match status" value="1"/>
</dbReference>
<keyword evidence="5" id="KW-1185">Reference proteome</keyword>
<feature type="coiled-coil region" evidence="1">
    <location>
        <begin position="783"/>
        <end position="810"/>
    </location>
</feature>
<gene>
    <name evidence="4" type="ORF">ABC228_11045</name>
</gene>
<keyword evidence="2" id="KW-0812">Transmembrane</keyword>
<feature type="coiled-coil region" evidence="1">
    <location>
        <begin position="288"/>
        <end position="354"/>
    </location>
</feature>
<evidence type="ECO:0000313" key="5">
    <source>
        <dbReference type="Proteomes" id="UP001444625"/>
    </source>
</evidence>
<protein>
    <submittedName>
        <fullName evidence="4">AAA family ATPase</fullName>
    </submittedName>
</protein>
<dbReference type="SUPFAM" id="SSF52540">
    <property type="entry name" value="P-loop containing nucleoside triphosphate hydrolases"/>
    <property type="match status" value="1"/>
</dbReference>
<dbReference type="EMBL" id="JBDIML010000003">
    <property type="protein sequence ID" value="MEN2767727.1"/>
    <property type="molecule type" value="Genomic_DNA"/>
</dbReference>
<keyword evidence="2" id="KW-0472">Membrane</keyword>
<feature type="coiled-coil region" evidence="1">
    <location>
        <begin position="384"/>
        <end position="418"/>
    </location>
</feature>
<feature type="domain" description="YhaN AAA" evidence="3">
    <location>
        <begin position="1"/>
        <end position="200"/>
    </location>
</feature>
<evidence type="ECO:0000256" key="2">
    <source>
        <dbReference type="SAM" id="Phobius"/>
    </source>
</evidence>
<dbReference type="Proteomes" id="UP001444625">
    <property type="component" value="Unassembled WGS sequence"/>
</dbReference>
<dbReference type="Gene3D" id="3.40.50.300">
    <property type="entry name" value="P-loop containing nucleotide triphosphate hydrolases"/>
    <property type="match status" value="2"/>
</dbReference>
<evidence type="ECO:0000256" key="1">
    <source>
        <dbReference type="SAM" id="Coils"/>
    </source>
</evidence>
<feature type="coiled-coil region" evidence="1">
    <location>
        <begin position="618"/>
        <end position="652"/>
    </location>
</feature>
<keyword evidence="2" id="KW-1133">Transmembrane helix</keyword>
<sequence>MKLRSAIIYGFGKWVDYTIDFSEQSFITIYGENESGKTTLQRFLIFMLFGLPPKQRKHYQPKTSSKMGGLLTIVDSEIGEYTIERLHDVRNGTAKCFTSDGGEYDETWLQEKLHGMNAKTFRSIFSFSAVDLSAIQFMKEEDISDILLGVGLTGSTHIYTIEKRLEQRLADYFKPYGKNPEINQQLERLKQLQHELTTIKQEEATYQEKKNAIMELHVEIKMLQEALQDEKQKQLYFEKVIQALPQIEEYIVYQQQLAEYPQQITIPEEGIERLEYVKDKLLPIKSELTVLQHNQEKFTKEKEALEESIDAFPLEDAKKVTSLLSSNLEHEKDLQRIQNEINRLDMEINNQILSLDIALTMEELEVMNLPFHVEKQWNDLKVNMEEIEREKQLNAEQMQLANSKQKFLEEQLSEIKDNILPVENRKELEALLNRHKEGLLRERLQQEASRNKENWRKTKQKTNSRIKLILGLSILVAIIFVILAVVFKDFLYTNYMVVSLAVGLAQWFWGKKSITDMQNMVIQFPSDAPSSIVSEEEKKHAEMQIHLDQEYTNEMTLLYEQLKEADIQLNQVQEQNILVGQRQVELLEQIDKQKKLYPFLQVLDVRYWPELYHAIKQLIRKSHEKKQLRMEAEQLNHKLDDYKNIVRDFFEKNDVGQASKSTTSQLELLASKRNSLQEKQTQLHHITKLLEDNLQRVEELTVTYDTYEREMTALFDIANVKTEEEFYRKAKTFFEKEKLQVNCEKIKTQFSSFFSPEEWKELVLNKPQHNSMELQNNEVFHTIQQLDRDIDEKRQQLANLKAEIQQLESSDTYSKLVHQFEAEKEKLSELGRKWAIYKTAKELLTETKDSYRDKYLSKVLEKTSQFFSILTENVYINVYAPSKDKPFAVERFDHIRFHVNELSQGTMNQLYVSLRLAVCEVMSESMELPFIIDDAFVHFDPIRTKRVIRLLGEIASNHQVLLFTCNHEGLPEFNSSKPLKLTNAVPILENKW</sequence>
<dbReference type="InterPro" id="IPR038734">
    <property type="entry name" value="YhaN_AAA"/>
</dbReference>
<proteinExistence type="predicted"/>
<dbReference type="Pfam" id="PF13514">
    <property type="entry name" value="AAA_27"/>
    <property type="match status" value="1"/>
</dbReference>